<sequence length="178" mass="20753">MSESARSRKRDLNASQKTQDGYNNNCDEPDECTFKTRRTDQLVDCNNSDVLENWIRNLSKKYPLNHSSNHNSNPNNTISLEVEIRGLIKFVEKMVEQKTQKIVTENKFLSTLVKSQQETIRRLQDWERIANCYLQERNVLKAELNDLKESIAHAFVKPKANQPPNKSPFLHRPPPDIF</sequence>
<dbReference type="VEuPathDB" id="PiroplasmaDB:BMR1_03g02250"/>
<evidence type="ECO:0000313" key="4">
    <source>
        <dbReference type="Proteomes" id="UP000002899"/>
    </source>
</evidence>
<feature type="compositionally biased region" description="Polar residues" evidence="2">
    <location>
        <begin position="13"/>
        <end position="26"/>
    </location>
</feature>
<reference evidence="3 4" key="3">
    <citation type="journal article" date="2016" name="Sci. Rep.">
        <title>Genome-wide diversity and gene expression profiling of Babesia microti isolates identify polymorphic genes that mediate host-pathogen interactions.</title>
        <authorList>
            <person name="Silva J.C."/>
            <person name="Cornillot E."/>
            <person name="McCracken C."/>
            <person name="Usmani-Brown S."/>
            <person name="Dwivedi A."/>
            <person name="Ifeonu O.O."/>
            <person name="Crabtree J."/>
            <person name="Gotia H.T."/>
            <person name="Virji A.Z."/>
            <person name="Reynes C."/>
            <person name="Colinge J."/>
            <person name="Kumar V."/>
            <person name="Lawres L."/>
            <person name="Pazzi J.E."/>
            <person name="Pablo J.V."/>
            <person name="Hung C."/>
            <person name="Brancato J."/>
            <person name="Kumari P."/>
            <person name="Orvis J."/>
            <person name="Tretina K."/>
            <person name="Chibucos M."/>
            <person name="Ott S."/>
            <person name="Sadzewicz L."/>
            <person name="Sengamalay N."/>
            <person name="Shetty A.C."/>
            <person name="Su Q."/>
            <person name="Tallon L."/>
            <person name="Fraser C.M."/>
            <person name="Frutos R."/>
            <person name="Molina D.M."/>
            <person name="Krause P.J."/>
            <person name="Ben Mamoun C."/>
        </authorList>
    </citation>
    <scope>NUCLEOTIDE SEQUENCE [LARGE SCALE GENOMIC DNA]</scope>
    <source>
        <strain evidence="3 4">RI</strain>
    </source>
</reference>
<dbReference type="RefSeq" id="XP_012649060.1">
    <property type="nucleotide sequence ID" value="XM_012793606.1"/>
</dbReference>
<dbReference type="KEGG" id="bmic:BMR1_03g02250"/>
<feature type="region of interest" description="Disordered" evidence="2">
    <location>
        <begin position="156"/>
        <end position="178"/>
    </location>
</feature>
<protein>
    <submittedName>
        <fullName evidence="3">Uncharacterized protein</fullName>
    </submittedName>
</protein>
<proteinExistence type="predicted"/>
<name>A0A0K3AMV5_BABMR</name>
<evidence type="ECO:0000256" key="1">
    <source>
        <dbReference type="SAM" id="Coils"/>
    </source>
</evidence>
<gene>
    <name evidence="3" type="ORF">BMR1_03g02250</name>
</gene>
<dbReference type="EMBL" id="LN871598">
    <property type="protein sequence ID" value="CTQ41049.1"/>
    <property type="molecule type" value="Genomic_DNA"/>
</dbReference>
<dbReference type="Proteomes" id="UP000002899">
    <property type="component" value="Chromosome III"/>
</dbReference>
<accession>A0A0K3AMV5</accession>
<feature type="region of interest" description="Disordered" evidence="2">
    <location>
        <begin position="1"/>
        <end position="30"/>
    </location>
</feature>
<keyword evidence="4" id="KW-1185">Reference proteome</keyword>
<dbReference type="AlphaFoldDB" id="A0A0K3AMV5"/>
<evidence type="ECO:0000313" key="3">
    <source>
        <dbReference type="EMBL" id="CTQ41049.1"/>
    </source>
</evidence>
<organism evidence="3 4">
    <name type="scientific">Babesia microti (strain RI)</name>
    <dbReference type="NCBI Taxonomy" id="1133968"/>
    <lineage>
        <taxon>Eukaryota</taxon>
        <taxon>Sar</taxon>
        <taxon>Alveolata</taxon>
        <taxon>Apicomplexa</taxon>
        <taxon>Aconoidasida</taxon>
        <taxon>Piroplasmida</taxon>
        <taxon>Babesiidae</taxon>
        <taxon>Babesia</taxon>
    </lineage>
</organism>
<dbReference type="GeneID" id="24425092"/>
<keyword evidence="1" id="KW-0175">Coiled coil</keyword>
<reference evidence="3 4" key="2">
    <citation type="journal article" date="2013" name="PLoS ONE">
        <title>Whole genome mapping and re-organization of the nuclear and mitochondrial genomes of Babesia microti isolates.</title>
        <authorList>
            <person name="Cornillot E."/>
            <person name="Dassouli A."/>
            <person name="Garg A."/>
            <person name="Pachikara N."/>
            <person name="Randazzo S."/>
            <person name="Depoix D."/>
            <person name="Carcy B."/>
            <person name="Delbecq S."/>
            <person name="Frutos R."/>
            <person name="Silva J.C."/>
            <person name="Sutton R."/>
            <person name="Krause P.J."/>
            <person name="Mamoun C.B."/>
        </authorList>
    </citation>
    <scope>NUCLEOTIDE SEQUENCE [LARGE SCALE GENOMIC DNA]</scope>
    <source>
        <strain evidence="3 4">RI</strain>
    </source>
</reference>
<reference evidence="3 4" key="1">
    <citation type="journal article" date="2012" name="Nucleic Acids Res.">
        <title>Sequencing of the smallest Apicomplexan genome from the human pathogen Babesia microti.</title>
        <authorList>
            <person name="Cornillot E."/>
            <person name="Hadj-Kaddour K."/>
            <person name="Dassouli A."/>
            <person name="Noel B."/>
            <person name="Ranwez V."/>
            <person name="Vacherie B."/>
            <person name="Augagneur Y."/>
            <person name="Bres V."/>
            <person name="Duclos A."/>
            <person name="Randazzo S."/>
            <person name="Carcy B."/>
            <person name="Debierre-Grockiego F."/>
            <person name="Delbecq S."/>
            <person name="Moubri-Menage K."/>
            <person name="Shams-Eldin H."/>
            <person name="Usmani-Brown S."/>
            <person name="Bringaud F."/>
            <person name="Wincker P."/>
            <person name="Vivares C.P."/>
            <person name="Schwarz R.T."/>
            <person name="Schetters T.P."/>
            <person name="Krause P.J."/>
            <person name="Gorenflot A."/>
            <person name="Berry V."/>
            <person name="Barbe V."/>
            <person name="Ben Mamoun C."/>
        </authorList>
    </citation>
    <scope>NUCLEOTIDE SEQUENCE [LARGE SCALE GENOMIC DNA]</scope>
    <source>
        <strain evidence="3 4">RI</strain>
    </source>
</reference>
<evidence type="ECO:0000256" key="2">
    <source>
        <dbReference type="SAM" id="MobiDB-lite"/>
    </source>
</evidence>
<feature type="coiled-coil region" evidence="1">
    <location>
        <begin position="123"/>
        <end position="150"/>
    </location>
</feature>